<reference evidence="2 3" key="1">
    <citation type="submission" date="2018-10" db="EMBL/GenBank/DDBJ databases">
        <title>Characterization and genome analysis of a novel bacterium Sphingobium yanoikuyae SJTF8 capable of degrading PAHs.</title>
        <authorList>
            <person name="Yin C."/>
            <person name="Xiong W."/>
            <person name="Liang R."/>
        </authorList>
    </citation>
    <scope>NUCLEOTIDE SEQUENCE [LARGE SCALE GENOMIC DNA]</scope>
    <source>
        <strain evidence="2 3">SJTF8</strain>
    </source>
</reference>
<feature type="domain" description="Microcin J25-processing protein McjB C-terminal" evidence="1">
    <location>
        <begin position="114"/>
        <end position="217"/>
    </location>
</feature>
<evidence type="ECO:0000259" key="1">
    <source>
        <dbReference type="Pfam" id="PF13471"/>
    </source>
</evidence>
<protein>
    <submittedName>
        <fullName evidence="2">Lasso peptide biosynthesis B2 protein</fullName>
    </submittedName>
</protein>
<organism evidence="2 3">
    <name type="scientific">Sphingobium yanoikuyae</name>
    <name type="common">Sphingomonas yanoikuyae</name>
    <dbReference type="NCBI Taxonomy" id="13690"/>
    <lineage>
        <taxon>Bacteria</taxon>
        <taxon>Pseudomonadati</taxon>
        <taxon>Pseudomonadota</taxon>
        <taxon>Alphaproteobacteria</taxon>
        <taxon>Sphingomonadales</taxon>
        <taxon>Sphingomonadaceae</taxon>
        <taxon>Sphingobium</taxon>
    </lineage>
</organism>
<dbReference type="NCBIfam" id="NF033537">
    <property type="entry name" value="lasso_biosyn_B2"/>
    <property type="match status" value="1"/>
</dbReference>
<dbReference type="InterPro" id="IPR053521">
    <property type="entry name" value="McjB-like"/>
</dbReference>
<gene>
    <name evidence="2" type="ORF">EBF16_10495</name>
</gene>
<name>A0A3G2UX59_SPHYA</name>
<dbReference type="Proteomes" id="UP000280708">
    <property type="component" value="Chromosome"/>
</dbReference>
<dbReference type="RefSeq" id="WP_099233805.1">
    <property type="nucleotide sequence ID" value="NZ_CP033230.1"/>
</dbReference>
<dbReference type="EMBL" id="CP033230">
    <property type="protein sequence ID" value="AYO77279.1"/>
    <property type="molecule type" value="Genomic_DNA"/>
</dbReference>
<dbReference type="Pfam" id="PF13471">
    <property type="entry name" value="Transglut_core3"/>
    <property type="match status" value="1"/>
</dbReference>
<accession>A0A3G2UX59</accession>
<proteinExistence type="predicted"/>
<dbReference type="AlphaFoldDB" id="A0A3G2UX59"/>
<evidence type="ECO:0000313" key="3">
    <source>
        <dbReference type="Proteomes" id="UP000280708"/>
    </source>
</evidence>
<sequence>MDMLYAAPHFHYCVIDGRIVGLDLRAARYFFVRGASADALLQLEAGDAGSHVPESEALKDLLKLGYVTLEPSGGRPLRRCRAEPATSRVEWPRLRSRGLDTLLLCWRLAITRLRIATGSLSHVLRPIEKRASHMEICDIRTLRERLGRFMASRPSIPLPRSCLLDSAVLYLFLGDASVDLVFGVTVTPFAAHCWLERDGHLLNDELDYVRRFTPIMRFRP</sequence>
<evidence type="ECO:0000313" key="2">
    <source>
        <dbReference type="EMBL" id="AYO77279.1"/>
    </source>
</evidence>
<dbReference type="InterPro" id="IPR032708">
    <property type="entry name" value="McjB_C"/>
</dbReference>